<evidence type="ECO:0000259" key="9">
    <source>
        <dbReference type="PROSITE" id="PS51779"/>
    </source>
</evidence>
<evidence type="ECO:0000256" key="8">
    <source>
        <dbReference type="SAM" id="MobiDB-lite"/>
    </source>
</evidence>
<keyword evidence="4" id="KW-0812">Transmembrane</keyword>
<comment type="similarity">
    <text evidence="2">Belongs to the SAM50/omp85 family.</text>
</comment>
<feature type="domain" description="POTRA" evidence="9">
    <location>
        <begin position="71"/>
        <end position="150"/>
    </location>
</feature>
<comment type="subcellular location">
    <subcellularLocation>
        <location evidence="1">Mitochondrion outer membrane</location>
        <topology evidence="1">Multi-pass membrane protein</topology>
    </subcellularLocation>
    <subcellularLocation>
        <location evidence="7">Plastid</location>
        <location evidence="7">Chloroplast outer membrane</location>
    </subcellularLocation>
</comment>
<evidence type="ECO:0000256" key="2">
    <source>
        <dbReference type="ARBA" id="ARBA00010913"/>
    </source>
</evidence>
<evidence type="ECO:0000256" key="3">
    <source>
        <dbReference type="ARBA" id="ARBA00022452"/>
    </source>
</evidence>
<protein>
    <recommendedName>
        <fullName evidence="9">POTRA domain-containing protein</fullName>
    </recommendedName>
</protein>
<dbReference type="FunFam" id="3.10.20.310:FF:000016">
    <property type="entry name" value="Outer membrane OMP85 family protein"/>
    <property type="match status" value="1"/>
</dbReference>
<dbReference type="InterPro" id="IPR034746">
    <property type="entry name" value="POTRA"/>
</dbReference>
<evidence type="ECO:0000256" key="1">
    <source>
        <dbReference type="ARBA" id="ARBA00004374"/>
    </source>
</evidence>
<evidence type="ECO:0000256" key="4">
    <source>
        <dbReference type="ARBA" id="ARBA00022692"/>
    </source>
</evidence>
<keyword evidence="3" id="KW-1134">Transmembrane beta strand</keyword>
<accession>A0A9D5HSU9</accession>
<dbReference type="PANTHER" id="PTHR12815">
    <property type="entry name" value="SORTING AND ASSEMBLY MACHINERY SAMM50 PROTEIN FAMILY MEMBER"/>
    <property type="match status" value="1"/>
</dbReference>
<dbReference type="GO" id="GO:0009707">
    <property type="term" value="C:chloroplast outer membrane"/>
    <property type="evidence" value="ECO:0007669"/>
    <property type="project" value="UniProtKB-SubCell"/>
</dbReference>
<dbReference type="PANTHER" id="PTHR12815:SF18">
    <property type="entry name" value="SORTING AND ASSEMBLY MACHINERY COMPONENT 50 HOMOLOG"/>
    <property type="match status" value="1"/>
</dbReference>
<keyword evidence="6" id="KW-0472">Membrane</keyword>
<comment type="caution">
    <text evidence="10">The sequence shown here is derived from an EMBL/GenBank/DDBJ whole genome shotgun (WGS) entry which is preliminary data.</text>
</comment>
<dbReference type="InterPro" id="IPR000184">
    <property type="entry name" value="Bac_surfAg_D15"/>
</dbReference>
<dbReference type="FunFam" id="2.40.160.50:FF:000005">
    <property type="entry name" value="Outer membrane OMP85 family protein"/>
    <property type="match status" value="1"/>
</dbReference>
<reference evidence="10" key="2">
    <citation type="journal article" date="2022" name="Hortic Res">
        <title>The genome of Dioscorea zingiberensis sheds light on the biosynthesis, origin and evolution of the medicinally important diosgenin saponins.</title>
        <authorList>
            <person name="Li Y."/>
            <person name="Tan C."/>
            <person name="Li Z."/>
            <person name="Guo J."/>
            <person name="Li S."/>
            <person name="Chen X."/>
            <person name="Wang C."/>
            <person name="Dai X."/>
            <person name="Yang H."/>
            <person name="Song W."/>
            <person name="Hou L."/>
            <person name="Xu J."/>
            <person name="Tong Z."/>
            <person name="Xu A."/>
            <person name="Yuan X."/>
            <person name="Wang W."/>
            <person name="Yang Q."/>
            <person name="Chen L."/>
            <person name="Sun Z."/>
            <person name="Wang K."/>
            <person name="Pan B."/>
            <person name="Chen J."/>
            <person name="Bao Y."/>
            <person name="Liu F."/>
            <person name="Qi X."/>
            <person name="Gang D.R."/>
            <person name="Wen J."/>
            <person name="Li J."/>
        </authorList>
    </citation>
    <scope>NUCLEOTIDE SEQUENCE</scope>
    <source>
        <strain evidence="10">Dzin_1.0</strain>
    </source>
</reference>
<keyword evidence="5" id="KW-0934">Plastid</keyword>
<dbReference type="Gene3D" id="3.10.20.310">
    <property type="entry name" value="membrane protein fhac"/>
    <property type="match status" value="1"/>
</dbReference>
<feature type="region of interest" description="Disordered" evidence="8">
    <location>
        <begin position="1"/>
        <end position="50"/>
    </location>
</feature>
<dbReference type="InterPro" id="IPR010827">
    <property type="entry name" value="BamA/TamA_POTRA"/>
</dbReference>
<proteinExistence type="inferred from homology"/>
<dbReference type="Pfam" id="PF01103">
    <property type="entry name" value="Omp85"/>
    <property type="match status" value="1"/>
</dbReference>
<feature type="compositionally biased region" description="Acidic residues" evidence="8">
    <location>
        <begin position="16"/>
        <end position="45"/>
    </location>
</feature>
<evidence type="ECO:0000313" key="10">
    <source>
        <dbReference type="EMBL" id="KAJ0987633.1"/>
    </source>
</evidence>
<evidence type="ECO:0000256" key="5">
    <source>
        <dbReference type="ARBA" id="ARBA00022805"/>
    </source>
</evidence>
<sequence>MATLSSDQDPSHEKPPEDDDGDEDEYEDDDDEEEDEEEEDDEEEEKSLPAIEQARVKAFFSRLYKGSPVRVHVYDIVIKGNTITKDDLIEAEVADAFRSASTMQELLRASMVANQRLRQLGIFDSVSITLDEGPHELPGTANVIIEVVEAKNPFTGDIGVFSRLEARTWSLDGSIKRKNFFGYGDIWDTSLAYGWDQMAELSAGVSLPRFGALSTPIMARVSLLTQDWLKFSSYKEHLLGLSLGLLSTRHHELTYNLTWRTLTDPSQMASKLVRRQLGHSLLSSIKYIFKIDKRDSHLRPRRGYAFLSSSQIAGLVPDSKSLRFIRQEFDLRGALPLGFYNAALNVGVAAGFVMPWGSGFMNNYSPLPDRFFIAGHSSPVCTLGGPASLLGFKYRGLGPTEPRRYIPSKPDSEDSSASVANDVIGGDIAVATFADLSFDLPLRLFRAAGIHGHAFICAGNLGKLFPQELKSFSLQKFGEAFRSSAGFGVIVPTKLFRMEINYCYILRQSEHDRAKTGIQFNFSSSS</sequence>
<dbReference type="InterPro" id="IPR039910">
    <property type="entry name" value="D15-like"/>
</dbReference>
<name>A0A9D5HSU9_9LILI</name>
<organism evidence="10 11">
    <name type="scientific">Dioscorea zingiberensis</name>
    <dbReference type="NCBI Taxonomy" id="325984"/>
    <lineage>
        <taxon>Eukaryota</taxon>
        <taxon>Viridiplantae</taxon>
        <taxon>Streptophyta</taxon>
        <taxon>Embryophyta</taxon>
        <taxon>Tracheophyta</taxon>
        <taxon>Spermatophyta</taxon>
        <taxon>Magnoliopsida</taxon>
        <taxon>Liliopsida</taxon>
        <taxon>Dioscoreales</taxon>
        <taxon>Dioscoreaceae</taxon>
        <taxon>Dioscorea</taxon>
    </lineage>
</organism>
<dbReference type="Gene3D" id="2.40.160.50">
    <property type="entry name" value="membrane protein fhac: a member of the omp85/tpsb transporter family"/>
    <property type="match status" value="1"/>
</dbReference>
<dbReference type="PROSITE" id="PS51779">
    <property type="entry name" value="POTRA"/>
    <property type="match status" value="1"/>
</dbReference>
<evidence type="ECO:0000256" key="6">
    <source>
        <dbReference type="ARBA" id="ARBA00023136"/>
    </source>
</evidence>
<dbReference type="EMBL" id="JAGGNH010000001">
    <property type="protein sequence ID" value="KAJ0987633.1"/>
    <property type="molecule type" value="Genomic_DNA"/>
</dbReference>
<dbReference type="GO" id="GO:0005741">
    <property type="term" value="C:mitochondrial outer membrane"/>
    <property type="evidence" value="ECO:0007669"/>
    <property type="project" value="UniProtKB-SubCell"/>
</dbReference>
<gene>
    <name evidence="10" type="ORF">J5N97_005989</name>
</gene>
<dbReference type="Proteomes" id="UP001085076">
    <property type="component" value="Miscellaneous, Linkage group lg01"/>
</dbReference>
<keyword evidence="5" id="KW-1002">Plastid outer membrane</keyword>
<keyword evidence="11" id="KW-1185">Reference proteome</keyword>
<dbReference type="OrthoDB" id="1724197at2759"/>
<dbReference type="AlphaFoldDB" id="A0A9D5HSU9"/>
<reference evidence="10" key="1">
    <citation type="submission" date="2021-03" db="EMBL/GenBank/DDBJ databases">
        <authorList>
            <person name="Li Z."/>
            <person name="Yang C."/>
        </authorList>
    </citation>
    <scope>NUCLEOTIDE SEQUENCE</scope>
    <source>
        <strain evidence="10">Dzin_1.0</strain>
        <tissue evidence="10">Leaf</tissue>
    </source>
</reference>
<evidence type="ECO:0000313" key="11">
    <source>
        <dbReference type="Proteomes" id="UP001085076"/>
    </source>
</evidence>
<evidence type="ECO:0000256" key="7">
    <source>
        <dbReference type="ARBA" id="ARBA00024013"/>
    </source>
</evidence>
<dbReference type="Pfam" id="PF07244">
    <property type="entry name" value="POTRA"/>
    <property type="match status" value="1"/>
</dbReference>